<feature type="domain" description="ShKT" evidence="2">
    <location>
        <begin position="25"/>
        <end position="60"/>
    </location>
</feature>
<evidence type="ECO:0000313" key="4">
    <source>
        <dbReference type="EnsemblMetazoa" id="CapteP212893"/>
    </source>
</evidence>
<dbReference type="InterPro" id="IPR003582">
    <property type="entry name" value="ShKT_dom"/>
</dbReference>
<comment type="caution">
    <text evidence="1">Lacks conserved residue(s) required for the propagation of feature annotation.</text>
</comment>
<organism evidence="3">
    <name type="scientific">Capitella teleta</name>
    <name type="common">Polychaete worm</name>
    <dbReference type="NCBI Taxonomy" id="283909"/>
    <lineage>
        <taxon>Eukaryota</taxon>
        <taxon>Metazoa</taxon>
        <taxon>Spiralia</taxon>
        <taxon>Lophotrochozoa</taxon>
        <taxon>Annelida</taxon>
        <taxon>Polychaeta</taxon>
        <taxon>Sedentaria</taxon>
        <taxon>Scolecida</taxon>
        <taxon>Capitellidae</taxon>
        <taxon>Capitella</taxon>
    </lineage>
</organism>
<dbReference type="Proteomes" id="UP000014760">
    <property type="component" value="Unassembled WGS sequence"/>
</dbReference>
<evidence type="ECO:0000256" key="1">
    <source>
        <dbReference type="PROSITE-ProRule" id="PRU01005"/>
    </source>
</evidence>
<dbReference type="SMART" id="SM00254">
    <property type="entry name" value="ShKT"/>
    <property type="match status" value="1"/>
</dbReference>
<reference evidence="3 5" key="2">
    <citation type="journal article" date="2013" name="Nature">
        <title>Insights into bilaterian evolution from three spiralian genomes.</title>
        <authorList>
            <person name="Simakov O."/>
            <person name="Marletaz F."/>
            <person name="Cho S.J."/>
            <person name="Edsinger-Gonzales E."/>
            <person name="Havlak P."/>
            <person name="Hellsten U."/>
            <person name="Kuo D.H."/>
            <person name="Larsson T."/>
            <person name="Lv J."/>
            <person name="Arendt D."/>
            <person name="Savage R."/>
            <person name="Osoegawa K."/>
            <person name="de Jong P."/>
            <person name="Grimwood J."/>
            <person name="Chapman J.A."/>
            <person name="Shapiro H."/>
            <person name="Aerts A."/>
            <person name="Otillar R.P."/>
            <person name="Terry A.Y."/>
            <person name="Boore J.L."/>
            <person name="Grigoriev I.V."/>
            <person name="Lindberg D.R."/>
            <person name="Seaver E.C."/>
            <person name="Weisblat D.A."/>
            <person name="Putnam N.H."/>
            <person name="Rokhsar D.S."/>
        </authorList>
    </citation>
    <scope>NUCLEOTIDE SEQUENCE</scope>
    <source>
        <strain evidence="3 5">I ESC-2004</strain>
    </source>
</reference>
<gene>
    <name evidence="3" type="ORF">CAPTEDRAFT_212893</name>
</gene>
<dbReference type="EMBL" id="AMQN01002635">
    <property type="status" value="NOT_ANNOTATED_CDS"/>
    <property type="molecule type" value="Genomic_DNA"/>
</dbReference>
<evidence type="ECO:0000313" key="3">
    <source>
        <dbReference type="EMBL" id="ELT93350.1"/>
    </source>
</evidence>
<dbReference type="OrthoDB" id="5947018at2759"/>
<sequence>MARLCRRGLPEINVNTLSTSESGLCYDVADKCALYARQGKCVNSDLHRYANYCRKSCGLCDFAPTTNHECVFPVEMHGTWVVFWAGKKEELSISDGNITTSTLGTYVCKGKHWQKNYYKVFSAYENGCTLTDESFSICKFEEQTIAPAGLLRNGALHTLLRRPIVKLGSCGIRGTVAINATFSNWVNCAGIMSDIDPHSCMRVNRLLFKFDTCHLKTEYALACIAYAVLPNGASLIVTEDRGVSIDYICWVARSDLHRGPFSTAHPFQMTRAECSTGATWYPLPESQQLTVVKASSAISEEACEYHNQPHWLQRSPSVAQLDSAGNRISSTALPEVRRRIAYNAFIDTI</sequence>
<reference evidence="5" key="1">
    <citation type="submission" date="2012-12" db="EMBL/GenBank/DDBJ databases">
        <authorList>
            <person name="Hellsten U."/>
            <person name="Grimwood J."/>
            <person name="Chapman J.A."/>
            <person name="Shapiro H."/>
            <person name="Aerts A."/>
            <person name="Otillar R.P."/>
            <person name="Terry A.Y."/>
            <person name="Boore J.L."/>
            <person name="Simakov O."/>
            <person name="Marletaz F."/>
            <person name="Cho S.-J."/>
            <person name="Edsinger-Gonzales E."/>
            <person name="Havlak P."/>
            <person name="Kuo D.-H."/>
            <person name="Larsson T."/>
            <person name="Lv J."/>
            <person name="Arendt D."/>
            <person name="Savage R."/>
            <person name="Osoegawa K."/>
            <person name="de Jong P."/>
            <person name="Lindberg D.R."/>
            <person name="Seaver E.C."/>
            <person name="Weisblat D.A."/>
            <person name="Putnam N.H."/>
            <person name="Grigoriev I.V."/>
            <person name="Rokhsar D.S."/>
        </authorList>
    </citation>
    <scope>NUCLEOTIDE SEQUENCE</scope>
    <source>
        <strain evidence="5">I ESC-2004</strain>
    </source>
</reference>
<dbReference type="Pfam" id="PF01549">
    <property type="entry name" value="ShK"/>
    <property type="match status" value="1"/>
</dbReference>
<reference evidence="4" key="3">
    <citation type="submission" date="2015-06" db="UniProtKB">
        <authorList>
            <consortium name="EnsemblMetazoa"/>
        </authorList>
    </citation>
    <scope>IDENTIFICATION</scope>
</reference>
<dbReference type="PROSITE" id="PS51670">
    <property type="entry name" value="SHKT"/>
    <property type="match status" value="1"/>
</dbReference>
<proteinExistence type="predicted"/>
<protein>
    <recommendedName>
        <fullName evidence="2">ShKT domain-containing protein</fullName>
    </recommendedName>
</protein>
<evidence type="ECO:0000313" key="5">
    <source>
        <dbReference type="Proteomes" id="UP000014760"/>
    </source>
</evidence>
<evidence type="ECO:0000259" key="2">
    <source>
        <dbReference type="PROSITE" id="PS51670"/>
    </source>
</evidence>
<dbReference type="EMBL" id="KB309773">
    <property type="protein sequence ID" value="ELT93350.1"/>
    <property type="molecule type" value="Genomic_DNA"/>
</dbReference>
<dbReference type="EnsemblMetazoa" id="CapteT212893">
    <property type="protein sequence ID" value="CapteP212893"/>
    <property type="gene ID" value="CapteG212893"/>
</dbReference>
<dbReference type="HOGENOM" id="CLU_795119_0_0_1"/>
<keyword evidence="5" id="KW-1185">Reference proteome</keyword>
<accession>R7TQQ1</accession>
<name>R7TQQ1_CAPTE</name>
<dbReference type="AlphaFoldDB" id="R7TQQ1"/>